<keyword evidence="3" id="KW-1185">Reference proteome</keyword>
<dbReference type="InterPro" id="IPR036058">
    <property type="entry name" value="Kazal_dom_sf"/>
</dbReference>
<reference evidence="2 3" key="1">
    <citation type="journal article" date="2019" name="PLoS Biol.">
        <title>Sex chromosomes control vertical transmission of feminizing Wolbachia symbionts in an isopod.</title>
        <authorList>
            <person name="Becking T."/>
            <person name="Chebbi M.A."/>
            <person name="Giraud I."/>
            <person name="Moumen B."/>
            <person name="Laverre T."/>
            <person name="Caubet Y."/>
            <person name="Peccoud J."/>
            <person name="Gilbert C."/>
            <person name="Cordaux R."/>
        </authorList>
    </citation>
    <scope>NUCLEOTIDE SEQUENCE [LARGE SCALE GENOMIC DNA]</scope>
    <source>
        <strain evidence="2">ANa2</strain>
        <tissue evidence="2">Whole body excluding digestive tract and cuticle</tissue>
    </source>
</reference>
<name>A0A5N5SU52_9CRUS</name>
<organism evidence="2 3">
    <name type="scientific">Armadillidium nasatum</name>
    <dbReference type="NCBI Taxonomy" id="96803"/>
    <lineage>
        <taxon>Eukaryota</taxon>
        <taxon>Metazoa</taxon>
        <taxon>Ecdysozoa</taxon>
        <taxon>Arthropoda</taxon>
        <taxon>Crustacea</taxon>
        <taxon>Multicrustacea</taxon>
        <taxon>Malacostraca</taxon>
        <taxon>Eumalacostraca</taxon>
        <taxon>Peracarida</taxon>
        <taxon>Isopoda</taxon>
        <taxon>Oniscidea</taxon>
        <taxon>Crinocheta</taxon>
        <taxon>Armadillidiidae</taxon>
        <taxon>Armadillidium</taxon>
    </lineage>
</organism>
<protein>
    <recommendedName>
        <fullName evidence="1">Kazal-like domain-containing protein</fullName>
    </recommendedName>
</protein>
<comment type="caution">
    <text evidence="2">The sequence shown here is derived from an EMBL/GenBank/DDBJ whole genome shotgun (WGS) entry which is preliminary data.</text>
</comment>
<dbReference type="AlphaFoldDB" id="A0A5N5SU52"/>
<dbReference type="Proteomes" id="UP000326759">
    <property type="component" value="Unassembled WGS sequence"/>
</dbReference>
<evidence type="ECO:0000259" key="1">
    <source>
        <dbReference type="SMART" id="SM00280"/>
    </source>
</evidence>
<proteinExistence type="predicted"/>
<dbReference type="CDD" id="cd00104">
    <property type="entry name" value="KAZAL_FS"/>
    <property type="match status" value="1"/>
</dbReference>
<accession>A0A5N5SU52</accession>
<evidence type="ECO:0000313" key="3">
    <source>
        <dbReference type="Proteomes" id="UP000326759"/>
    </source>
</evidence>
<dbReference type="EMBL" id="SEYY01019942">
    <property type="protein sequence ID" value="KAB7497754.1"/>
    <property type="molecule type" value="Genomic_DNA"/>
</dbReference>
<dbReference type="InterPro" id="IPR002350">
    <property type="entry name" value="Kazal_dom"/>
</dbReference>
<dbReference type="OrthoDB" id="328123at2759"/>
<dbReference type="Gene3D" id="3.30.60.30">
    <property type="match status" value="1"/>
</dbReference>
<gene>
    <name evidence="2" type="ORF">Anas_10823</name>
</gene>
<dbReference type="SUPFAM" id="SSF100895">
    <property type="entry name" value="Kazal-type serine protease inhibitors"/>
    <property type="match status" value="1"/>
</dbReference>
<evidence type="ECO:0000313" key="2">
    <source>
        <dbReference type="EMBL" id="KAB7497754.1"/>
    </source>
</evidence>
<dbReference type="SMART" id="SM00280">
    <property type="entry name" value="KAZAL"/>
    <property type="match status" value="1"/>
</dbReference>
<feature type="domain" description="Kazal-like" evidence="1">
    <location>
        <begin position="36"/>
        <end position="78"/>
    </location>
</feature>
<sequence>MLSTISLSVVMLSNTGEVLGLPQRFSLGLPSFGFQNCVITKDYRPLCASNLETYVNRSAFLCHRRLFPRLSVIHNGPC</sequence>